<dbReference type="WBParaSite" id="ALUE_0000175001-mRNA-1">
    <property type="protein sequence ID" value="ALUE_0000175001-mRNA-1"/>
    <property type="gene ID" value="ALUE_0000175001"/>
</dbReference>
<keyword evidence="1" id="KW-1185">Reference proteome</keyword>
<evidence type="ECO:0000313" key="2">
    <source>
        <dbReference type="WBParaSite" id="ALUE_0000175001-mRNA-1"/>
    </source>
</evidence>
<evidence type="ECO:0000313" key="1">
    <source>
        <dbReference type="Proteomes" id="UP000036681"/>
    </source>
</evidence>
<dbReference type="Proteomes" id="UP000036681">
    <property type="component" value="Unplaced"/>
</dbReference>
<accession>A0A0M3HJQ5</accession>
<protein>
    <submittedName>
        <fullName evidence="2">Uncharacterized protein</fullName>
    </submittedName>
</protein>
<dbReference type="AlphaFoldDB" id="A0A0M3HJQ5"/>
<name>A0A0M3HJQ5_ASCLU</name>
<proteinExistence type="predicted"/>
<organism evidence="1 2">
    <name type="scientific">Ascaris lumbricoides</name>
    <name type="common">Giant roundworm</name>
    <dbReference type="NCBI Taxonomy" id="6252"/>
    <lineage>
        <taxon>Eukaryota</taxon>
        <taxon>Metazoa</taxon>
        <taxon>Ecdysozoa</taxon>
        <taxon>Nematoda</taxon>
        <taxon>Chromadorea</taxon>
        <taxon>Rhabditida</taxon>
        <taxon>Spirurina</taxon>
        <taxon>Ascaridomorpha</taxon>
        <taxon>Ascaridoidea</taxon>
        <taxon>Ascarididae</taxon>
        <taxon>Ascaris</taxon>
    </lineage>
</organism>
<reference evidence="2" key="1">
    <citation type="submission" date="2017-02" db="UniProtKB">
        <authorList>
            <consortium name="WormBaseParasite"/>
        </authorList>
    </citation>
    <scope>IDENTIFICATION</scope>
</reference>
<sequence>MVIFREVRLRTLRIGSMEHRNVRVMNLSIYGYKNNRTPSPQEPFQMYKISRSLKRFN</sequence>